<protein>
    <recommendedName>
        <fullName evidence="16">Fatty acid desaturase domain-containing protein</fullName>
    </recommendedName>
</protein>
<comment type="pathway">
    <text evidence="2">Lipid metabolism.</text>
</comment>
<comment type="caution">
    <text evidence="14">The sequence shown here is derived from an EMBL/GenBank/DDBJ whole genome shotgun (WGS) entry which is preliminary data.</text>
</comment>
<evidence type="ECO:0000256" key="3">
    <source>
        <dbReference type="ARBA" id="ARBA00009295"/>
    </source>
</evidence>
<feature type="transmembrane region" description="Helical" evidence="11">
    <location>
        <begin position="125"/>
        <end position="143"/>
    </location>
</feature>
<dbReference type="EMBL" id="JAKUCV010002527">
    <property type="protein sequence ID" value="KAJ4842297.1"/>
    <property type="molecule type" value="Genomic_DNA"/>
</dbReference>
<feature type="domain" description="Fatty acid desaturase N-terminal" evidence="13">
    <location>
        <begin position="423"/>
        <end position="465"/>
    </location>
</feature>
<dbReference type="Proteomes" id="UP001141552">
    <property type="component" value="Unassembled WGS sequence"/>
</dbReference>
<dbReference type="CDD" id="cd03507">
    <property type="entry name" value="Delta12-FADS-like"/>
    <property type="match status" value="2"/>
</dbReference>
<dbReference type="AlphaFoldDB" id="A0A9Q0JIF4"/>
<dbReference type="Pfam" id="PF00487">
    <property type="entry name" value="FA_desaturase"/>
    <property type="match status" value="2"/>
</dbReference>
<feature type="transmembrane region" description="Helical" evidence="11">
    <location>
        <begin position="456"/>
        <end position="475"/>
    </location>
</feature>
<feature type="non-terminal residue" evidence="14">
    <location>
        <position position="782"/>
    </location>
</feature>
<evidence type="ECO:0000313" key="15">
    <source>
        <dbReference type="Proteomes" id="UP001141552"/>
    </source>
</evidence>
<evidence type="ECO:0000256" key="9">
    <source>
        <dbReference type="ARBA" id="ARBA00023160"/>
    </source>
</evidence>
<evidence type="ECO:0000256" key="2">
    <source>
        <dbReference type="ARBA" id="ARBA00005189"/>
    </source>
</evidence>
<gene>
    <name evidence="14" type="ORF">Tsubulata_040558</name>
</gene>
<evidence type="ECO:0000256" key="10">
    <source>
        <dbReference type="SAM" id="MobiDB-lite"/>
    </source>
</evidence>
<feature type="domain" description="Fatty acid desaturase N-terminal" evidence="13">
    <location>
        <begin position="45"/>
        <end position="103"/>
    </location>
</feature>
<evidence type="ECO:0000313" key="14">
    <source>
        <dbReference type="EMBL" id="KAJ4842297.1"/>
    </source>
</evidence>
<keyword evidence="7" id="KW-0443">Lipid metabolism</keyword>
<sequence length="782" mass="90063">RPLLPQEDQLAALTQIARACKVAAASAGIPMEAYQRISSDHPTAKTNENEKKDSQQMEKRVRVPSEKPPFTLATLKKAIPAHCFHRSLLRSLAYLVYDLSVCSTLFYIAKTYIPILPSPLNYAAWPIYWFIQGAFMTGIWVIGHECGHHAFSEYAWVDNIVGLVLHSALMTPFFAWKYSHRRHHSNTGSLTHDEVYLPRFENTIPWYSKHLNNPVGRVIRIVSMLFLAFPLYLLFNASSQKHDRFANHYDPYSPIFTDRERLQVVISDAGIFTALYVFYSVSKAHGFAWFFCTYLAPLLVVFALFIIITYLHHTNPTLPHYDNSEWEWFRGALSTIDLDFGWLNRVLHHVTNTHICHHLISTIPHYHALEATEAIKPILGDYYQIDSTPIHKMLYRAAKECIYAEPDHDSKDKGMAVQLKPKLGVPTSKPPFTVGQLRKAIPPHCFQRSFFRSFSYLVYDLCMIYIFYYAATTYIPSLPSPLNYVAWPVYWFLQGCILTGIWVIAHECGHGAFSEHQRINDTIGLILHSAILIPYFSWKYTHHLHHANTSSMEHDENFVPKPKSKLPKYSKYFNNPVGRAIRLTISLTVGMYLYLAFNLAGRKHDRLASHYDPNSPLFTDRERLQIYLSDAGLFAATCLLFKVAAAKGLTWLICVYGVPVLFANGMIVLITFLHHCHPDLPHYDSSEWDWLKGALSTVDRDYGILNKVFHNITDTHVAHHLFNSIPHYHAMDATKAIKTVLGDYYQFDDTPIVKAMWRSTTECLYVEQDQTRKGVYWYRNKL</sequence>
<dbReference type="GO" id="GO:0016020">
    <property type="term" value="C:membrane"/>
    <property type="evidence" value="ECO:0007669"/>
    <property type="project" value="UniProtKB-SubCell"/>
</dbReference>
<dbReference type="GO" id="GO:0006633">
    <property type="term" value="P:fatty acid biosynthetic process"/>
    <property type="evidence" value="ECO:0007669"/>
    <property type="project" value="UniProtKB-KW"/>
</dbReference>
<feature type="transmembrane region" description="Helical" evidence="11">
    <location>
        <begin position="518"/>
        <end position="538"/>
    </location>
</feature>
<feature type="transmembrane region" description="Helical" evidence="11">
    <location>
        <begin position="287"/>
        <end position="311"/>
    </location>
</feature>
<comment type="subcellular location">
    <subcellularLocation>
        <location evidence="1">Membrane</location>
    </subcellularLocation>
</comment>
<keyword evidence="9" id="KW-0275">Fatty acid biosynthesis</keyword>
<dbReference type="OrthoDB" id="1719848at2759"/>
<feature type="region of interest" description="Disordered" evidence="10">
    <location>
        <begin position="38"/>
        <end position="61"/>
    </location>
</feature>
<feature type="transmembrane region" description="Helical" evidence="11">
    <location>
        <begin position="155"/>
        <end position="176"/>
    </location>
</feature>
<dbReference type="InterPro" id="IPR005804">
    <property type="entry name" value="FA_desaturase_dom"/>
</dbReference>
<keyword evidence="5" id="KW-0276">Fatty acid metabolism</keyword>
<accession>A0A9Q0JIF4</accession>
<evidence type="ECO:0000256" key="4">
    <source>
        <dbReference type="ARBA" id="ARBA00022516"/>
    </source>
</evidence>
<evidence type="ECO:0008006" key="16">
    <source>
        <dbReference type="Google" id="ProtNLM"/>
    </source>
</evidence>
<feature type="transmembrane region" description="Helical" evidence="11">
    <location>
        <begin position="487"/>
        <end position="506"/>
    </location>
</feature>
<evidence type="ECO:0000259" key="13">
    <source>
        <dbReference type="Pfam" id="PF11960"/>
    </source>
</evidence>
<proteinExistence type="inferred from homology"/>
<reference evidence="14" key="1">
    <citation type="submission" date="2022-02" db="EMBL/GenBank/DDBJ databases">
        <authorList>
            <person name="Henning P.M."/>
            <person name="McCubbin A.G."/>
            <person name="Shore J.S."/>
        </authorList>
    </citation>
    <scope>NUCLEOTIDE SEQUENCE</scope>
    <source>
        <strain evidence="14">F60SS</strain>
        <tissue evidence="14">Leaves</tissue>
    </source>
</reference>
<evidence type="ECO:0000256" key="1">
    <source>
        <dbReference type="ARBA" id="ARBA00004370"/>
    </source>
</evidence>
<evidence type="ECO:0000259" key="12">
    <source>
        <dbReference type="Pfam" id="PF00487"/>
    </source>
</evidence>
<feature type="domain" description="Fatty acid desaturase" evidence="12">
    <location>
        <begin position="486"/>
        <end position="746"/>
    </location>
</feature>
<feature type="transmembrane region" description="Helical" evidence="11">
    <location>
        <begin position="218"/>
        <end position="235"/>
    </location>
</feature>
<reference evidence="14" key="2">
    <citation type="journal article" date="2023" name="Plants (Basel)">
        <title>Annotation of the Turnera subulata (Passifloraceae) Draft Genome Reveals the S-Locus Evolved after the Divergence of Turneroideae from Passifloroideae in a Stepwise Manner.</title>
        <authorList>
            <person name="Henning P.M."/>
            <person name="Roalson E.H."/>
            <person name="Mir W."/>
            <person name="McCubbin A.G."/>
            <person name="Shore J.S."/>
        </authorList>
    </citation>
    <scope>NUCLEOTIDE SEQUENCE</scope>
    <source>
        <strain evidence="14">F60SS</strain>
    </source>
</reference>
<keyword evidence="11" id="KW-0812">Transmembrane</keyword>
<evidence type="ECO:0000256" key="6">
    <source>
        <dbReference type="ARBA" id="ARBA00023002"/>
    </source>
</evidence>
<keyword evidence="11" id="KW-1133">Transmembrane helix</keyword>
<keyword evidence="8 11" id="KW-0472">Membrane</keyword>
<dbReference type="InterPro" id="IPR021863">
    <property type="entry name" value="FAS_N"/>
</dbReference>
<dbReference type="GO" id="GO:0016717">
    <property type="term" value="F:oxidoreductase activity, acting on paired donors, with oxidation of a pair of donors resulting in the reduction of molecular oxygen to two molecules of water"/>
    <property type="evidence" value="ECO:0007669"/>
    <property type="project" value="InterPro"/>
</dbReference>
<evidence type="ECO:0000256" key="8">
    <source>
        <dbReference type="ARBA" id="ARBA00023136"/>
    </source>
</evidence>
<keyword evidence="6" id="KW-0560">Oxidoreductase</keyword>
<evidence type="ECO:0000256" key="5">
    <source>
        <dbReference type="ARBA" id="ARBA00022832"/>
    </source>
</evidence>
<evidence type="ECO:0000256" key="7">
    <source>
        <dbReference type="ARBA" id="ARBA00023098"/>
    </source>
</evidence>
<dbReference type="Pfam" id="PF11960">
    <property type="entry name" value="DUF3474"/>
    <property type="match status" value="2"/>
</dbReference>
<feature type="domain" description="Fatty acid desaturase" evidence="12">
    <location>
        <begin position="124"/>
        <end position="383"/>
    </location>
</feature>
<feature type="transmembrane region" description="Helical" evidence="11">
    <location>
        <begin position="92"/>
        <end position="113"/>
    </location>
</feature>
<dbReference type="PANTHER" id="PTHR32100">
    <property type="entry name" value="OMEGA-6 FATTY ACID DESATURASE, CHLOROPLASTIC"/>
    <property type="match status" value="1"/>
</dbReference>
<comment type="similarity">
    <text evidence="3">Belongs to the fatty acid desaturase type 1 family.</text>
</comment>
<keyword evidence="4" id="KW-0444">Lipid biosynthesis</keyword>
<feature type="transmembrane region" description="Helical" evidence="11">
    <location>
        <begin position="649"/>
        <end position="673"/>
    </location>
</feature>
<name>A0A9Q0JIF4_9ROSI</name>
<feature type="transmembrane region" description="Helical" evidence="11">
    <location>
        <begin position="580"/>
        <end position="600"/>
    </location>
</feature>
<dbReference type="InterPro" id="IPR012171">
    <property type="entry name" value="Fatty_acid_desaturase"/>
</dbReference>
<keyword evidence="15" id="KW-1185">Reference proteome</keyword>
<evidence type="ECO:0000256" key="11">
    <source>
        <dbReference type="SAM" id="Phobius"/>
    </source>
</evidence>
<organism evidence="14 15">
    <name type="scientific">Turnera subulata</name>
    <dbReference type="NCBI Taxonomy" id="218843"/>
    <lineage>
        <taxon>Eukaryota</taxon>
        <taxon>Viridiplantae</taxon>
        <taxon>Streptophyta</taxon>
        <taxon>Embryophyta</taxon>
        <taxon>Tracheophyta</taxon>
        <taxon>Spermatophyta</taxon>
        <taxon>Magnoliopsida</taxon>
        <taxon>eudicotyledons</taxon>
        <taxon>Gunneridae</taxon>
        <taxon>Pentapetalae</taxon>
        <taxon>rosids</taxon>
        <taxon>fabids</taxon>
        <taxon>Malpighiales</taxon>
        <taxon>Passifloraceae</taxon>
        <taxon>Turnera</taxon>
    </lineage>
</organism>